<feature type="transmembrane region" description="Helical" evidence="6">
    <location>
        <begin position="347"/>
        <end position="368"/>
    </location>
</feature>
<feature type="transmembrane region" description="Helical" evidence="6">
    <location>
        <begin position="162"/>
        <end position="181"/>
    </location>
</feature>
<protein>
    <submittedName>
        <fullName evidence="7">Membrane protein</fullName>
    </submittedName>
</protein>
<dbReference type="PANTHER" id="PTHR30250:SF31">
    <property type="entry name" value="INNER MEMBRANE PROTEIN YGHQ"/>
    <property type="match status" value="1"/>
</dbReference>
<evidence type="ECO:0000256" key="6">
    <source>
        <dbReference type="SAM" id="Phobius"/>
    </source>
</evidence>
<evidence type="ECO:0000256" key="5">
    <source>
        <dbReference type="ARBA" id="ARBA00023136"/>
    </source>
</evidence>
<sequence>MLNRHFSIYLAAYILPAAVGFFAITAYTRLLSPAEYGVYVVGLSIAGILGAIFFAWIRLSVSRYQAMSPEVDFRGTAMVAFALTVSALCAMAPLTFLFHRDVSYELLLASVFVAITANAVDVGQEFERAKLRPYRFAAIAIARSLSSVGFGLLAIWLGWGGLGLLAAFGLGSLTGIILNLAGDKTRIARWQKSQLTQLARYGLPLTIGGLSVALYSTSDRLIVAYLLGKDAAGIFGVAADLPRQFLVMLASSVAAATVPIVFRTLSQEGHAATRERLNESLELLLVVIMPVAIWLALAADQVAGTLVGVDFRAGVSALLPMLVVARMLGIANQFYVQISFQLAERPFILAAQSFLTLVLSIALMFALISGFGLYGAALATFATEAIGFVAAVVLMRRAYVLPFDPSRLAGVGASAAIMAVAILAVRSQVNGTGLLSLIAVSLTGGIAYAGAAWLLNVANARTLTLRLLRNFNRKALGV</sequence>
<feature type="transmembrane region" description="Helical" evidence="6">
    <location>
        <begin position="245"/>
        <end position="262"/>
    </location>
</feature>
<feature type="transmembrane region" description="Helical" evidence="6">
    <location>
        <begin position="407"/>
        <end position="425"/>
    </location>
</feature>
<feature type="transmembrane region" description="Helical" evidence="6">
    <location>
        <begin position="374"/>
        <end position="395"/>
    </location>
</feature>
<evidence type="ECO:0000256" key="4">
    <source>
        <dbReference type="ARBA" id="ARBA00022989"/>
    </source>
</evidence>
<feature type="transmembrane region" description="Helical" evidence="6">
    <location>
        <begin position="36"/>
        <end position="57"/>
    </location>
</feature>
<feature type="transmembrane region" description="Helical" evidence="6">
    <location>
        <begin position="7"/>
        <end position="30"/>
    </location>
</feature>
<comment type="caution">
    <text evidence="7">The sequence shown here is derived from an EMBL/GenBank/DDBJ whole genome shotgun (WGS) entry which is preliminary data.</text>
</comment>
<accession>A0ABQ6B6Z8</accession>
<dbReference type="Pfam" id="PF13440">
    <property type="entry name" value="Polysacc_synt_3"/>
    <property type="match status" value="1"/>
</dbReference>
<evidence type="ECO:0000313" key="7">
    <source>
        <dbReference type="EMBL" id="GLR88431.1"/>
    </source>
</evidence>
<feature type="transmembrane region" description="Helical" evidence="6">
    <location>
        <begin position="437"/>
        <end position="458"/>
    </location>
</feature>
<feature type="transmembrane region" description="Helical" evidence="6">
    <location>
        <begin position="78"/>
        <end position="98"/>
    </location>
</feature>
<reference evidence="8" key="1">
    <citation type="journal article" date="2019" name="Int. J. Syst. Evol. Microbiol.">
        <title>The Global Catalogue of Microorganisms (GCM) 10K type strain sequencing project: providing services to taxonomists for standard genome sequencing and annotation.</title>
        <authorList>
            <consortium name="The Broad Institute Genomics Platform"/>
            <consortium name="The Broad Institute Genome Sequencing Center for Infectious Disease"/>
            <person name="Wu L."/>
            <person name="Ma J."/>
        </authorList>
    </citation>
    <scope>NUCLEOTIDE SEQUENCE [LARGE SCALE GENOMIC DNA]</scope>
    <source>
        <strain evidence="8">NBRC 102520</strain>
    </source>
</reference>
<keyword evidence="2" id="KW-1003">Cell membrane</keyword>
<comment type="subcellular location">
    <subcellularLocation>
        <location evidence="1">Cell membrane</location>
        <topology evidence="1">Multi-pass membrane protein</topology>
    </subcellularLocation>
</comment>
<keyword evidence="5 6" id="KW-0472">Membrane</keyword>
<dbReference type="EMBL" id="BSOW01000019">
    <property type="protein sequence ID" value="GLR88431.1"/>
    <property type="molecule type" value="Genomic_DNA"/>
</dbReference>
<evidence type="ECO:0000256" key="1">
    <source>
        <dbReference type="ARBA" id="ARBA00004651"/>
    </source>
</evidence>
<evidence type="ECO:0000313" key="8">
    <source>
        <dbReference type="Proteomes" id="UP001156905"/>
    </source>
</evidence>
<feature type="transmembrane region" description="Helical" evidence="6">
    <location>
        <begin position="315"/>
        <end position="335"/>
    </location>
</feature>
<dbReference type="PANTHER" id="PTHR30250">
    <property type="entry name" value="PST FAMILY PREDICTED COLANIC ACID TRANSPORTER"/>
    <property type="match status" value="1"/>
</dbReference>
<dbReference type="InterPro" id="IPR050833">
    <property type="entry name" value="Poly_Biosynth_Transport"/>
</dbReference>
<feature type="transmembrane region" description="Helical" evidence="6">
    <location>
        <begin position="283"/>
        <end position="303"/>
    </location>
</feature>
<keyword evidence="3 6" id="KW-0812">Transmembrane</keyword>
<keyword evidence="8" id="KW-1185">Reference proteome</keyword>
<name>A0ABQ6B6Z8_9BRAD</name>
<organism evidence="7 8">
    <name type="scientific">Bradyrhizobium iriomotense</name>
    <dbReference type="NCBI Taxonomy" id="441950"/>
    <lineage>
        <taxon>Bacteria</taxon>
        <taxon>Pseudomonadati</taxon>
        <taxon>Pseudomonadota</taxon>
        <taxon>Alphaproteobacteria</taxon>
        <taxon>Hyphomicrobiales</taxon>
        <taxon>Nitrobacteraceae</taxon>
        <taxon>Bradyrhizobium</taxon>
    </lineage>
</organism>
<dbReference type="Proteomes" id="UP001156905">
    <property type="component" value="Unassembled WGS sequence"/>
</dbReference>
<feature type="transmembrane region" description="Helical" evidence="6">
    <location>
        <begin position="104"/>
        <end position="122"/>
    </location>
</feature>
<keyword evidence="4 6" id="KW-1133">Transmembrane helix</keyword>
<gene>
    <name evidence="7" type="ORF">GCM10007857_51430</name>
</gene>
<proteinExistence type="predicted"/>
<evidence type="ECO:0000256" key="2">
    <source>
        <dbReference type="ARBA" id="ARBA00022475"/>
    </source>
</evidence>
<feature type="transmembrane region" description="Helical" evidence="6">
    <location>
        <begin position="201"/>
        <end position="218"/>
    </location>
</feature>
<evidence type="ECO:0000256" key="3">
    <source>
        <dbReference type="ARBA" id="ARBA00022692"/>
    </source>
</evidence>
<dbReference type="RefSeq" id="WP_284270027.1">
    <property type="nucleotide sequence ID" value="NZ_BSOW01000019.1"/>
</dbReference>
<feature type="transmembrane region" description="Helical" evidence="6">
    <location>
        <begin position="134"/>
        <end position="156"/>
    </location>
</feature>